<gene>
    <name evidence="2" type="ORF">ORAREDHAP_LOCUS33051</name>
</gene>
<evidence type="ECO:0000313" key="3">
    <source>
        <dbReference type="Proteomes" id="UP000507245"/>
    </source>
</evidence>
<keyword evidence="3" id="KW-1185">Reference proteome</keyword>
<dbReference type="AlphaFoldDB" id="A0A6J5XAP5"/>
<feature type="region of interest" description="Disordered" evidence="1">
    <location>
        <begin position="36"/>
        <end position="77"/>
    </location>
</feature>
<feature type="compositionally biased region" description="Basic and acidic residues" evidence="1">
    <location>
        <begin position="68"/>
        <end position="77"/>
    </location>
</feature>
<reference evidence="3" key="1">
    <citation type="journal article" date="2020" name="Genome Biol.">
        <title>Gamete binning: chromosome-level and haplotype-resolved genome assembly enabled by high-throughput single-cell sequencing of gamete genomes.</title>
        <authorList>
            <person name="Campoy J.A."/>
            <person name="Sun H."/>
            <person name="Goel M."/>
            <person name="Jiao W.-B."/>
            <person name="Folz-Donahue K."/>
            <person name="Wang N."/>
            <person name="Rubio M."/>
            <person name="Liu C."/>
            <person name="Kukat C."/>
            <person name="Ruiz D."/>
            <person name="Huettel B."/>
            <person name="Schneeberger K."/>
        </authorList>
    </citation>
    <scope>NUCLEOTIDE SEQUENCE [LARGE SCALE GENOMIC DNA]</scope>
    <source>
        <strain evidence="3">cv. Rojo Pasion</strain>
    </source>
</reference>
<accession>A0A6J5XAP5</accession>
<protein>
    <submittedName>
        <fullName evidence="2">Uncharacterized protein</fullName>
    </submittedName>
</protein>
<evidence type="ECO:0000256" key="1">
    <source>
        <dbReference type="SAM" id="MobiDB-lite"/>
    </source>
</evidence>
<dbReference type="EMBL" id="CAEKKB010000005">
    <property type="protein sequence ID" value="CAB4311030.1"/>
    <property type="molecule type" value="Genomic_DNA"/>
</dbReference>
<dbReference type="Proteomes" id="UP000507245">
    <property type="component" value="Unassembled WGS sequence"/>
</dbReference>
<organism evidence="2 3">
    <name type="scientific">Prunus armeniaca</name>
    <name type="common">Apricot</name>
    <name type="synonym">Armeniaca vulgaris</name>
    <dbReference type="NCBI Taxonomy" id="36596"/>
    <lineage>
        <taxon>Eukaryota</taxon>
        <taxon>Viridiplantae</taxon>
        <taxon>Streptophyta</taxon>
        <taxon>Embryophyta</taxon>
        <taxon>Tracheophyta</taxon>
        <taxon>Spermatophyta</taxon>
        <taxon>Magnoliopsida</taxon>
        <taxon>eudicotyledons</taxon>
        <taxon>Gunneridae</taxon>
        <taxon>Pentapetalae</taxon>
        <taxon>rosids</taxon>
        <taxon>fabids</taxon>
        <taxon>Rosales</taxon>
        <taxon>Rosaceae</taxon>
        <taxon>Amygdaloideae</taxon>
        <taxon>Amygdaleae</taxon>
        <taxon>Prunus</taxon>
    </lineage>
</organism>
<name>A0A6J5XAP5_PRUAR</name>
<evidence type="ECO:0000313" key="2">
    <source>
        <dbReference type="EMBL" id="CAB4311030.1"/>
    </source>
</evidence>
<sequence length="100" mass="10875">MRANSQDMEGAWWKDQLLGTPGFAGGQLSRETWIRAARRPSEGAGSPPGVPTESLKRDSPLMPGEEDFERRPEDAARLPEKAANFLLPRFGGILNPGGNT</sequence>
<proteinExistence type="predicted"/>